<organism evidence="1">
    <name type="scientific">Trypanosoma vivax (strain Y486)</name>
    <dbReference type="NCBI Taxonomy" id="1055687"/>
    <lineage>
        <taxon>Eukaryota</taxon>
        <taxon>Discoba</taxon>
        <taxon>Euglenozoa</taxon>
        <taxon>Kinetoplastea</taxon>
        <taxon>Metakinetoplastina</taxon>
        <taxon>Trypanosomatida</taxon>
        <taxon>Trypanosomatidae</taxon>
        <taxon>Trypanosoma</taxon>
        <taxon>Duttonella</taxon>
    </lineage>
</organism>
<dbReference type="EMBL" id="HE573025">
    <property type="protein sequence ID" value="CCC50431.1"/>
    <property type="molecule type" value="Genomic_DNA"/>
</dbReference>
<reference evidence="1" key="1">
    <citation type="journal article" date="2012" name="Proc. Natl. Acad. Sci. U.S.A.">
        <title>Antigenic diversity is generated by distinct evolutionary mechanisms in African trypanosome species.</title>
        <authorList>
            <person name="Jackson A.P."/>
            <person name="Berry A."/>
            <person name="Aslett M."/>
            <person name="Allison H.C."/>
            <person name="Burton P."/>
            <person name="Vavrova-Anderson J."/>
            <person name="Brown R."/>
            <person name="Browne H."/>
            <person name="Corton N."/>
            <person name="Hauser H."/>
            <person name="Gamble J."/>
            <person name="Gilderthorp R."/>
            <person name="Marcello L."/>
            <person name="McQuillan J."/>
            <person name="Otto T.D."/>
            <person name="Quail M.A."/>
            <person name="Sanders M.J."/>
            <person name="van Tonder A."/>
            <person name="Ginger M.L."/>
            <person name="Field M.C."/>
            <person name="Barry J.D."/>
            <person name="Hertz-Fowler C."/>
            <person name="Berriman M."/>
        </authorList>
    </citation>
    <scope>NUCLEOTIDE SEQUENCE</scope>
    <source>
        <strain evidence="1">Y486</strain>
    </source>
</reference>
<sequence length="2466" mass="274454">MESVEMIQAPIARNLALVGRPSEEPWNVAFRLFSQALQKHGVVPAIAHINVLLDLTIRGRCWRQEMEVEAFVERIFAAAYQLRSEKEGHSEDGAESYTPQGVAIHRFLASMHPTTETYELLMEAAVKQGRWLAAITYFSDARVACLPVTDTSLLLAAQACLIAEAHSGAVQSNTSCDTSHSVKGVGIYGLPLGKDSNLSPFAQEARIFHKRQLNYSRAQYVWELALQLFTSYRHCVHQSRTVATFMTLLIHVRQYEAVLHMYRDCGLSIVLERDVHFIASRAARELGDWVFSLSLIEREAQDTTLLLPLMEDAVYTLRRTRRYRDILLLYTRLHCSRMWSPRALLVVAQAAMARRDLQLVLELLEEKEGGYGIGKECHWVGEEVVSEGWGVPLSTNPTGTFFASAGSNYRGWSADKALPLEIFDVALRSIQMELIRQRNVIERMADSCSTSSIQMAGSPVSCGITQDLSSLSVKVYENFLLKARWLLGQIGDSEEPPDPTLAVCSPLLRLLDSTNTAPSPTSSDGGFDGTRHSPWEAALAHTALVRRPNAIVVGLTTHVLQLHRQWEAALALLAHVIRCERGAKVSLSRYSHSQTPRFSGCNMLEGGSELVCTIITAASVRHAVWSAALAQRGDVAVRLTQSALTCGWIDSPMAFRLLHDIRRSSSTEQHYDRRVNSAKGCMNSLAFGVNGTRLARLQSHNFSDGARSSDLITDALLPLVALSGVQGGVLSPFAPTILEVIRILQCRGDAESICSAVRALRARLESVMNLMNREWKCGRPSEAGSVFALATRALFHHVASSYVDCPALWHECLEFLQRFRSPLCSASTGALEMDEAMFASLCTLVRCCERQNEEFVRAVVLGWLLGNDFNDVSKCIISGNEIGPRGMSPITCFSLELMMEALMWSGRNRTKDLVRSISAVLMPLFPTLVNGLKGNKYPCRVRSSSLKAMTVAVECLVSGSHDDVLNDCATIRKIMLTLLRVPELTNEGGGKGEIALRDVLSAVLDKVRRKLHFFIEKITINTHCHSHDDIGSAVSSSPGVKKVKAINKTEEQGRRVEELLQNEALAHMDICEMFIQQFMALVGNNCMLTRDAELSVERVMECIWTTNHSLFVWGALFRKHSTLEGIRWLEVLKCRYRRLFCAQVSVLPPSCVTLQRVERWLTVMSSSIRNVRGIDVAEDGEVRENYSSSVFSTLVNDITTLETWQDSRFDTLKCEGCESDNRGLEESVVSRILEGIHSITLSAARQSTSVLQAPTSLGTLVAATPNDTHSSLVEHPMYSPFNEPSSTITVDQVRTLHNVGSTLIHMHVCEGRIRVPQTIHQCMSWYYCPREVLNSILTVVQSIPRNALESVWNPAALVRVFEALRVQSRAWALLRMETEGPSVESQAAFLLLKLTTSPAVRASVRLDSSVCSAILLSLEPVDVERSAAVRHAVSRLVLAFPRLLEQQFLRPLMIGSLSAAEIRALDPIMEYIAVEFSSQASRCSPALQRTAAMWLLLCRPREIWHHSYGHPGADSGERAEEVFSRLMLVASMEFTEKSAGTELMRWSPARLKTKKEQNSCYANQSRADFIASSLAWEQALQLIANAQEARTFSSVELSESYFAVVNIFGDLVPQGWREQFFAKLLSRAQSINTRWEESTAPDTSSVVWKLTNGIAGVVSQQSVQSLNLHQLREQIWHLLKTSSVDFFPDSFDDVWKFLFSYAGRLLRDRTLYHGCFSEVAAPESVSLSCVLIQRCTVLILCHCVHRCSSGSDPLMGRWELATIACSLLMVIELAVPGRSLNFLLQNLRADVLARVKYAKDTTSCHGARTNAPDEGVVLCTLLSCTTLFLAQPGLIETRCRSSDLITTSTMHVLDNIYKRTEALAELLFQLTCDYVTQLDPAEESERMQSISEVAHEHLMSLVELAGRSIASTSRELLLGGKEQGKVGWCPTENSNCVERAARHFVKASLLLGAWRDIYWLSVRLAEYVQTSAACNVEKWRWIVGLLPAMVVASVRTTGSIESQITTALKPLPLHFLRPLSVVLSAEARDSGLMCAEHGTMRGFLLRLQRCILLRTGAVMQNEFYARTFVGRLSLAQPLVELGVLLGLHTACSGSKERVRATLLFYLTDEEYALLEAAVVSHSRGMAVAQHQTNGNAVKSSAKMPRWENAIALVCEPNRRVLYSALRHQTDGNARTTHDPSRVKELREALFVLHSACITGQVPWQVAVELFSRANGPPHTMQVFPAFYSEMIIGKCSSWSTALHIFEHSLITVRRPTRVQQLLAQLILQRMRTDPLWNASASRLTPIDTAAGEGRGFISWEVALWLYARLTRKRMEPPIPQRTMIELLRHCVYNREAALSMYDAYWAQGYKRIEGVNPFLSLLRAARVSRCEESALRAMRDYIRCCEERDSVVCVNKSCVVKPHTVTAEGNATLCRSFMSLCLSGVISKRASERVASALRKRGCIGEVEELIIMGAGHGMSGTTGDK</sequence>
<proteinExistence type="predicted"/>
<gene>
    <name evidence="1" type="ORF">TVY486_0902530</name>
</gene>
<accession>G0U2C8</accession>
<name>G0U2C8_TRYVY</name>
<dbReference type="VEuPathDB" id="TriTrypDB:TvY486_0902530"/>
<protein>
    <submittedName>
        <fullName evidence="1">Uncharacterized protein</fullName>
    </submittedName>
</protein>
<evidence type="ECO:0000313" key="1">
    <source>
        <dbReference type="EMBL" id="CCC50431.1"/>
    </source>
</evidence>